<keyword evidence="1" id="KW-0472">Membrane</keyword>
<keyword evidence="5" id="KW-1185">Reference proteome</keyword>
<reference evidence="4 5" key="1">
    <citation type="submission" date="2019-07" db="EMBL/GenBank/DDBJ databases">
        <title>Whole genome shotgun sequence of Agrococcus baldri NBRC 103055.</title>
        <authorList>
            <person name="Hosoyama A."/>
            <person name="Uohara A."/>
            <person name="Ohji S."/>
            <person name="Ichikawa N."/>
        </authorList>
    </citation>
    <scope>NUCLEOTIDE SEQUENCE [LARGE SCALE GENOMIC DNA]</scope>
    <source>
        <strain evidence="4 5">NBRC 103055</strain>
    </source>
</reference>
<keyword evidence="4" id="KW-0012">Acyltransferase</keyword>
<organism evidence="4 5">
    <name type="scientific">Agrococcus baldri</name>
    <dbReference type="NCBI Taxonomy" id="153730"/>
    <lineage>
        <taxon>Bacteria</taxon>
        <taxon>Bacillati</taxon>
        <taxon>Actinomycetota</taxon>
        <taxon>Actinomycetes</taxon>
        <taxon>Micrococcales</taxon>
        <taxon>Microbacteriaceae</taxon>
        <taxon>Agrococcus</taxon>
    </lineage>
</organism>
<feature type="transmembrane region" description="Helical" evidence="1">
    <location>
        <begin position="70"/>
        <end position="90"/>
    </location>
</feature>
<feature type="transmembrane region" description="Helical" evidence="1">
    <location>
        <begin position="325"/>
        <end position="344"/>
    </location>
</feature>
<feature type="transmembrane region" description="Helical" evidence="1">
    <location>
        <begin position="233"/>
        <end position="255"/>
    </location>
</feature>
<keyword evidence="4" id="KW-0808">Transferase</keyword>
<feature type="transmembrane region" description="Helical" evidence="1">
    <location>
        <begin position="301"/>
        <end position="319"/>
    </location>
</feature>
<dbReference type="AlphaFoldDB" id="A0AA87USJ7"/>
<gene>
    <name evidence="4" type="ORF">ABA31_21100</name>
</gene>
<dbReference type="InterPro" id="IPR043968">
    <property type="entry name" value="SGNH"/>
</dbReference>
<keyword evidence="1" id="KW-0812">Transmembrane</keyword>
<dbReference type="Pfam" id="PF19040">
    <property type="entry name" value="SGNH"/>
    <property type="match status" value="1"/>
</dbReference>
<dbReference type="Proteomes" id="UP000321749">
    <property type="component" value="Unassembled WGS sequence"/>
</dbReference>
<dbReference type="EMBL" id="BJUU01000013">
    <property type="protein sequence ID" value="GEK80759.1"/>
    <property type="molecule type" value="Genomic_DNA"/>
</dbReference>
<accession>A0AA87USJ7</accession>
<feature type="transmembrane region" description="Helical" evidence="1">
    <location>
        <begin position="29"/>
        <end position="49"/>
    </location>
</feature>
<feature type="domain" description="Acyltransferase 3" evidence="2">
    <location>
        <begin position="5"/>
        <end position="340"/>
    </location>
</feature>
<dbReference type="Pfam" id="PF01757">
    <property type="entry name" value="Acyl_transf_3"/>
    <property type="match status" value="1"/>
</dbReference>
<dbReference type="GO" id="GO:0009103">
    <property type="term" value="P:lipopolysaccharide biosynthetic process"/>
    <property type="evidence" value="ECO:0007669"/>
    <property type="project" value="TreeGrafter"/>
</dbReference>
<protein>
    <submittedName>
        <fullName evidence="4">Acyltransferase</fullName>
    </submittedName>
</protein>
<evidence type="ECO:0000259" key="3">
    <source>
        <dbReference type="Pfam" id="PF19040"/>
    </source>
</evidence>
<feature type="transmembrane region" description="Helical" evidence="1">
    <location>
        <begin position="364"/>
        <end position="382"/>
    </location>
</feature>
<keyword evidence="1" id="KW-1133">Transmembrane helix</keyword>
<dbReference type="PANTHER" id="PTHR23028:SF53">
    <property type="entry name" value="ACYL_TRANSF_3 DOMAIN-CONTAINING PROTEIN"/>
    <property type="match status" value="1"/>
</dbReference>
<feature type="transmembrane region" description="Helical" evidence="1">
    <location>
        <begin position="261"/>
        <end position="281"/>
    </location>
</feature>
<dbReference type="GO" id="GO:0016020">
    <property type="term" value="C:membrane"/>
    <property type="evidence" value="ECO:0007669"/>
    <property type="project" value="TreeGrafter"/>
</dbReference>
<proteinExistence type="predicted"/>
<evidence type="ECO:0000313" key="4">
    <source>
        <dbReference type="EMBL" id="GEK80759.1"/>
    </source>
</evidence>
<dbReference type="PANTHER" id="PTHR23028">
    <property type="entry name" value="ACETYLTRANSFERASE"/>
    <property type="match status" value="1"/>
</dbReference>
<sequence length="664" mass="70944">MQRRDIQGLRMIAVVSVIANHLAGWPIGGFVGVDVFFVISGFLITGLLIREHERTGRISFLDFYRRRIKRLMPAALLVLAVTVTAAAFLLPQPRALSAAIDAAFAALFTVNWRLAAVGTDYFAAGQAPSPLQHYWSLSVEEQFYIVWPIVMVLVLWLAARVAGGTKGRRRVLFGSAALISIASLAWAVHETATAPDIAYFSTLSRAWELGIGAIVAIVVQTTRLRIPAALAPWAGLAGTAGIVLSCFVVLPAPGFPAPSGLLPVLSTALVIWAGVEGGRAYERVNVVITNRVAQFLGDISYSLYLWHFPVIILGAALLPPDSIELYAIALAATLLLSWASFRWVEDPARKSAWLTERWRWRPRVVIGWVAAAAVIVTGGVAVTNELTRPAQAVGQEQVAAEGCFGADYLANDCSPEDLSGTLVPSVDTLTEDTGGAYDCWRTEGSEAQTCSYGSEAEDAPRIALVGDSHAAMLLPGLLPQLDDLGWRLDTFVGFGCQWRDDNEASECAGPMQEIDERLSSGEYDVILTAAARWAGGEGDAAAAHASAWGDALDAGTQVLAIEDVPTVSEDAMACVQRVGVDASVGCATPLEQAMEPADPLVGAVELEQRAQLVEVRDRFCVDGTCPTVIGGVIVYRDSVGHTTGTYQASFGPELTERIRRAAGL</sequence>
<evidence type="ECO:0000313" key="5">
    <source>
        <dbReference type="Proteomes" id="UP000321749"/>
    </source>
</evidence>
<dbReference type="InterPro" id="IPR002656">
    <property type="entry name" value="Acyl_transf_3_dom"/>
</dbReference>
<dbReference type="RefSeq" id="WP_186808225.1">
    <property type="nucleotide sequence ID" value="NZ_BJUU01000013.1"/>
</dbReference>
<dbReference type="GO" id="GO:0016747">
    <property type="term" value="F:acyltransferase activity, transferring groups other than amino-acyl groups"/>
    <property type="evidence" value="ECO:0007669"/>
    <property type="project" value="InterPro"/>
</dbReference>
<evidence type="ECO:0000256" key="1">
    <source>
        <dbReference type="SAM" id="Phobius"/>
    </source>
</evidence>
<dbReference type="InterPro" id="IPR050879">
    <property type="entry name" value="Acyltransferase_3"/>
</dbReference>
<feature type="transmembrane region" description="Helical" evidence="1">
    <location>
        <begin position="171"/>
        <end position="189"/>
    </location>
</feature>
<feature type="transmembrane region" description="Helical" evidence="1">
    <location>
        <begin position="142"/>
        <end position="159"/>
    </location>
</feature>
<feature type="domain" description="SGNH" evidence="3">
    <location>
        <begin position="443"/>
        <end position="653"/>
    </location>
</feature>
<evidence type="ECO:0000259" key="2">
    <source>
        <dbReference type="Pfam" id="PF01757"/>
    </source>
</evidence>
<name>A0AA87USJ7_9MICO</name>
<comment type="caution">
    <text evidence="4">The sequence shown here is derived from an EMBL/GenBank/DDBJ whole genome shotgun (WGS) entry which is preliminary data.</text>
</comment>